<dbReference type="PANTHER" id="PTHR12110">
    <property type="entry name" value="HYDROXYPYRUVATE ISOMERASE"/>
    <property type="match status" value="1"/>
</dbReference>
<dbReference type="SUPFAM" id="SSF51658">
    <property type="entry name" value="Xylose isomerase-like"/>
    <property type="match status" value="1"/>
</dbReference>
<dbReference type="Pfam" id="PF01261">
    <property type="entry name" value="AP_endonuc_2"/>
    <property type="match status" value="1"/>
</dbReference>
<dbReference type="EMBL" id="WHNY01000067">
    <property type="protein sequence ID" value="NOU67423.1"/>
    <property type="molecule type" value="Genomic_DNA"/>
</dbReference>
<gene>
    <name evidence="2" type="primary">iolE</name>
    <name evidence="2" type="ORF">GC096_25590</name>
</gene>
<accession>A0ABX1XFX9</accession>
<evidence type="ECO:0000259" key="1">
    <source>
        <dbReference type="Pfam" id="PF01261"/>
    </source>
</evidence>
<dbReference type="NCBIfam" id="TIGR04379">
    <property type="entry name" value="myo_inos_iolE"/>
    <property type="match status" value="1"/>
</dbReference>
<proteinExistence type="predicted"/>
<evidence type="ECO:0000313" key="2">
    <source>
        <dbReference type="EMBL" id="NOU67423.1"/>
    </source>
</evidence>
<feature type="domain" description="Xylose isomerase-like TIM barrel" evidence="1">
    <location>
        <begin position="33"/>
        <end position="289"/>
    </location>
</feature>
<protein>
    <submittedName>
        <fullName evidence="2">Myo-inosose-2 dehydratase</fullName>
        <ecNumber evidence="2">4.2.1.44</ecNumber>
    </submittedName>
</protein>
<dbReference type="GO" id="GO:0050114">
    <property type="term" value="F:myo-inosose-2 dehydratase activity"/>
    <property type="evidence" value="ECO:0007669"/>
    <property type="project" value="UniProtKB-EC"/>
</dbReference>
<dbReference type="EC" id="4.2.1.44" evidence="2"/>
<sequence length="302" mass="34186">MEALQFKLGIHPINWVGEDVKEHGADTTFEQIVDEIQKLGLTGTEMGRKYPTDINVLKKELSERGIGLVSQWKSVLFSDPAYREEELEAYRKHVLFLKEMGSTVISTAEVGGSLHFDPRRTPNEKEVLRLDEAGWQSLAEGLNRAGAIAAEHGLKLTYHHHGGTVIESPEEIDRLMELTDPSLVYLLFDTGHTYYGGGDPLTVLRKHYNRIAYIHLKDIRQDVLDEARAEQVDFVTCIRKGVFTVPGDGCLDFAPIFKELLNREYTGWAMLEGEQDPATHNAYDYAKNALDYIHSLLIKESR</sequence>
<reference evidence="2 3" key="1">
    <citation type="submission" date="2019-10" db="EMBL/GenBank/DDBJ databases">
        <title>Description of Paenibacillus humi sp. nov.</title>
        <authorList>
            <person name="Carlier A."/>
            <person name="Qi S."/>
        </authorList>
    </citation>
    <scope>NUCLEOTIDE SEQUENCE [LARGE SCALE GENOMIC DNA]</scope>
    <source>
        <strain evidence="2 3">LMG 31461</strain>
    </source>
</reference>
<dbReference type="InterPro" id="IPR030823">
    <property type="entry name" value="IolE/MocC"/>
</dbReference>
<comment type="caution">
    <text evidence="2">The sequence shown here is derived from an EMBL/GenBank/DDBJ whole genome shotgun (WGS) entry which is preliminary data.</text>
</comment>
<dbReference type="Proteomes" id="UP000653578">
    <property type="component" value="Unassembled WGS sequence"/>
</dbReference>
<dbReference type="RefSeq" id="WP_171634150.1">
    <property type="nucleotide sequence ID" value="NZ_WHNY01000067.1"/>
</dbReference>
<evidence type="ECO:0000313" key="3">
    <source>
        <dbReference type="Proteomes" id="UP000653578"/>
    </source>
</evidence>
<name>A0ABX1XFX9_9BACL</name>
<dbReference type="InterPro" id="IPR036237">
    <property type="entry name" value="Xyl_isomerase-like_sf"/>
</dbReference>
<organism evidence="2 3">
    <name type="scientific">Paenibacillus plantarum</name>
    <dbReference type="NCBI Taxonomy" id="2654975"/>
    <lineage>
        <taxon>Bacteria</taxon>
        <taxon>Bacillati</taxon>
        <taxon>Bacillota</taxon>
        <taxon>Bacilli</taxon>
        <taxon>Bacillales</taxon>
        <taxon>Paenibacillaceae</taxon>
        <taxon>Paenibacillus</taxon>
    </lineage>
</organism>
<dbReference type="InterPro" id="IPR050312">
    <property type="entry name" value="IolE/XylAMocC-like"/>
</dbReference>
<dbReference type="PANTHER" id="PTHR12110:SF41">
    <property type="entry name" value="INOSOSE DEHYDRATASE"/>
    <property type="match status" value="1"/>
</dbReference>
<keyword evidence="3" id="KW-1185">Reference proteome</keyword>
<dbReference type="InterPro" id="IPR013022">
    <property type="entry name" value="Xyl_isomerase-like_TIM-brl"/>
</dbReference>
<keyword evidence="2" id="KW-0456">Lyase</keyword>
<dbReference type="Gene3D" id="3.20.20.150">
    <property type="entry name" value="Divalent-metal-dependent TIM barrel enzymes"/>
    <property type="match status" value="1"/>
</dbReference>